<dbReference type="EMBL" id="JNFA01000030">
    <property type="protein sequence ID" value="KGL37907.1"/>
    <property type="molecule type" value="Genomic_DNA"/>
</dbReference>
<gene>
    <name evidence="2" type="ORF">EP57_15215</name>
    <name evidence="3" type="ORF">HCB25_10030</name>
</gene>
<reference evidence="3 5" key="2">
    <citation type="submission" date="2020-03" db="EMBL/GenBank/DDBJ databases">
        <title>Soil Listeria distribution.</title>
        <authorList>
            <person name="Liao J."/>
            <person name="Wiedmann M."/>
        </authorList>
    </citation>
    <scope>NUCLEOTIDE SEQUENCE [LARGE SCALE GENOMIC DNA]</scope>
    <source>
        <strain evidence="3 5">FSL L7-0153</strain>
    </source>
</reference>
<name>A0A099VYQ6_9LIST</name>
<comment type="caution">
    <text evidence="2">The sequence shown here is derived from an EMBL/GenBank/DDBJ whole genome shotgun (WGS) entry which is preliminary data.</text>
</comment>
<dbReference type="PROSITE" id="PS51257">
    <property type="entry name" value="PROKAR_LIPOPROTEIN"/>
    <property type="match status" value="1"/>
</dbReference>
<evidence type="ECO:0000313" key="3">
    <source>
        <dbReference type="EMBL" id="MBC2244403.1"/>
    </source>
</evidence>
<keyword evidence="4" id="KW-1185">Reference proteome</keyword>
<evidence type="ECO:0000313" key="4">
    <source>
        <dbReference type="Proteomes" id="UP000029844"/>
    </source>
</evidence>
<evidence type="ECO:0000256" key="1">
    <source>
        <dbReference type="SAM" id="SignalP"/>
    </source>
</evidence>
<dbReference type="Proteomes" id="UP000550367">
    <property type="component" value="Unassembled WGS sequence"/>
</dbReference>
<proteinExistence type="predicted"/>
<organism evidence="2 4">
    <name type="scientific">Listeria booriae</name>
    <dbReference type="NCBI Taxonomy" id="1552123"/>
    <lineage>
        <taxon>Bacteria</taxon>
        <taxon>Bacillati</taxon>
        <taxon>Bacillota</taxon>
        <taxon>Bacilli</taxon>
        <taxon>Bacillales</taxon>
        <taxon>Listeriaceae</taxon>
        <taxon>Listeria</taxon>
    </lineage>
</organism>
<accession>A0A099VYQ6</accession>
<evidence type="ECO:0000313" key="5">
    <source>
        <dbReference type="Proteomes" id="UP000550367"/>
    </source>
</evidence>
<dbReference type="eggNOG" id="ENOG503086I">
    <property type="taxonomic scope" value="Bacteria"/>
</dbReference>
<dbReference type="EMBL" id="JAARYY010000005">
    <property type="protein sequence ID" value="MBC2244403.1"/>
    <property type="molecule type" value="Genomic_DNA"/>
</dbReference>
<feature type="chain" id="PRO_5041596407" description="Lipoprotein" evidence="1">
    <location>
        <begin position="22"/>
        <end position="185"/>
    </location>
</feature>
<dbReference type="Proteomes" id="UP000029844">
    <property type="component" value="Unassembled WGS sequence"/>
</dbReference>
<protein>
    <recommendedName>
        <fullName evidence="6">Lipoprotein</fullName>
    </recommendedName>
</protein>
<sequence length="185" mass="20621">MKYLVAGMISLVLAGAISGCASPSETKSDKKTKPNNVAEIKEKQYTSIEDYQKEIPSDMQMNKPVFQLVGDTLEISFEVRFTEAMDTKLRNTKQPSYYSVIEAEGHDKFDNLLDKNNPPIYSNNVAAMESGSFGYKYKAVLALQAKPTASEKKELLDGSNFALVFMNQNKDVTNVFHVLDIGMVE</sequence>
<dbReference type="RefSeq" id="WP_036087966.1">
    <property type="nucleotide sequence ID" value="NZ_CBCSHQ010000003.1"/>
</dbReference>
<reference evidence="2 4" key="1">
    <citation type="submission" date="2014-05" db="EMBL/GenBank/DDBJ databases">
        <title>Novel Listeriaceae from food processing environments.</title>
        <authorList>
            <person name="den Bakker H.C."/>
        </authorList>
    </citation>
    <scope>NUCLEOTIDE SEQUENCE [LARGE SCALE GENOMIC DNA]</scope>
    <source>
        <strain evidence="2 4">FSL A5-0281</strain>
    </source>
</reference>
<keyword evidence="1" id="KW-0732">Signal</keyword>
<evidence type="ECO:0000313" key="2">
    <source>
        <dbReference type="EMBL" id="KGL37907.1"/>
    </source>
</evidence>
<dbReference type="GeneID" id="58718686"/>
<evidence type="ECO:0008006" key="6">
    <source>
        <dbReference type="Google" id="ProtNLM"/>
    </source>
</evidence>
<dbReference type="OrthoDB" id="2467324at2"/>
<feature type="signal peptide" evidence="1">
    <location>
        <begin position="1"/>
        <end position="21"/>
    </location>
</feature>
<dbReference type="AlphaFoldDB" id="A0A099VYQ6"/>